<dbReference type="GO" id="GO:0005615">
    <property type="term" value="C:extracellular space"/>
    <property type="evidence" value="ECO:0007669"/>
    <property type="project" value="TreeGrafter"/>
</dbReference>
<feature type="binding site" evidence="10">
    <location>
        <position position="208"/>
    </location>
    <ligand>
        <name>Zn(2+)</name>
        <dbReference type="ChEBI" id="CHEBI:29105"/>
        <label>2</label>
        <note>catalytic</note>
    </ligand>
</feature>
<feature type="repeat" description="Hemopexin" evidence="13">
    <location>
        <begin position="374"/>
        <end position="416"/>
    </location>
</feature>
<protein>
    <submittedName>
        <fullName evidence="16">DgyrCDS3446</fullName>
    </submittedName>
</protein>
<evidence type="ECO:0000256" key="2">
    <source>
        <dbReference type="ARBA" id="ARBA00022670"/>
    </source>
</evidence>
<evidence type="ECO:0000256" key="4">
    <source>
        <dbReference type="ARBA" id="ARBA00022729"/>
    </source>
</evidence>
<dbReference type="PANTHER" id="PTHR10201:SF291">
    <property type="entry name" value="MATRIX METALLOPROTEINASE 1, ISOFORM C-RELATED"/>
    <property type="match status" value="1"/>
</dbReference>
<dbReference type="GO" id="GO:0030574">
    <property type="term" value="P:collagen catabolic process"/>
    <property type="evidence" value="ECO:0007669"/>
    <property type="project" value="TreeGrafter"/>
</dbReference>
<dbReference type="GO" id="GO:0008270">
    <property type="term" value="F:zinc ion binding"/>
    <property type="evidence" value="ECO:0007669"/>
    <property type="project" value="InterPro"/>
</dbReference>
<comment type="cofactor">
    <cofactor evidence="11">
        <name>Zn(2+)</name>
        <dbReference type="ChEBI" id="CHEBI:29105"/>
    </cofactor>
    <text evidence="11">Binds 2 Zn(2+) ions per subunit.</text>
</comment>
<feature type="binding site" evidence="10">
    <location>
        <position position="214"/>
    </location>
    <ligand>
        <name>Zn(2+)</name>
        <dbReference type="ChEBI" id="CHEBI:29105"/>
        <label>2</label>
        <note>catalytic</note>
    </ligand>
</feature>
<dbReference type="GO" id="GO:0006508">
    <property type="term" value="P:proteolysis"/>
    <property type="evidence" value="ECO:0007669"/>
    <property type="project" value="UniProtKB-KW"/>
</dbReference>
<feature type="active site" evidence="9">
    <location>
        <position position="205"/>
    </location>
</feature>
<keyword evidence="14" id="KW-0472">Membrane</keyword>
<keyword evidence="3 10" id="KW-0479">Metal-binding</keyword>
<dbReference type="Pfam" id="PF01471">
    <property type="entry name" value="PG_binding_1"/>
    <property type="match status" value="1"/>
</dbReference>
<dbReference type="PROSITE" id="PS00024">
    <property type="entry name" value="HEMOPEXIN"/>
    <property type="match status" value="1"/>
</dbReference>
<dbReference type="InterPro" id="IPR018486">
    <property type="entry name" value="Hemopexin_CS"/>
</dbReference>
<feature type="binding site" evidence="11">
    <location>
        <position position="164"/>
    </location>
    <ligand>
        <name>Ca(2+)</name>
        <dbReference type="ChEBI" id="CHEBI:29108"/>
        <label>3</label>
    </ligand>
</feature>
<evidence type="ECO:0000313" key="17">
    <source>
        <dbReference type="Proteomes" id="UP000549394"/>
    </source>
</evidence>
<feature type="binding site" evidence="11">
    <location>
        <position position="186"/>
    </location>
    <ligand>
        <name>Ca(2+)</name>
        <dbReference type="ChEBI" id="CHEBI:29108"/>
        <label>1</label>
    </ligand>
</feature>
<evidence type="ECO:0000256" key="6">
    <source>
        <dbReference type="ARBA" id="ARBA00022833"/>
    </source>
</evidence>
<dbReference type="PROSITE" id="PS51642">
    <property type="entry name" value="HEMOPEXIN_2"/>
    <property type="match status" value="2"/>
</dbReference>
<dbReference type="Pfam" id="PF00045">
    <property type="entry name" value="Hemopexin"/>
    <property type="match status" value="1"/>
</dbReference>
<keyword evidence="14" id="KW-0812">Transmembrane</keyword>
<keyword evidence="17" id="KW-1185">Reference proteome</keyword>
<dbReference type="SMART" id="SM00120">
    <property type="entry name" value="HX"/>
    <property type="match status" value="2"/>
</dbReference>
<dbReference type="InterPro" id="IPR021190">
    <property type="entry name" value="Pept_M10A"/>
</dbReference>
<feature type="binding site" evidence="11">
    <location>
        <position position="313"/>
    </location>
    <ligand>
        <name>Ca(2+)</name>
        <dbReference type="ChEBI" id="CHEBI:29108"/>
        <label>4</label>
    </ligand>
</feature>
<evidence type="ECO:0000256" key="3">
    <source>
        <dbReference type="ARBA" id="ARBA00022723"/>
    </source>
</evidence>
<proteinExistence type="inferred from homology"/>
<reference evidence="16 17" key="1">
    <citation type="submission" date="2020-08" db="EMBL/GenBank/DDBJ databases">
        <authorList>
            <person name="Hejnol A."/>
        </authorList>
    </citation>
    <scope>NUCLEOTIDE SEQUENCE [LARGE SCALE GENOMIC DNA]</scope>
</reference>
<comment type="cofactor">
    <cofactor evidence="11">
        <name>Ca(2+)</name>
        <dbReference type="ChEBI" id="CHEBI:29108"/>
    </cofactor>
    <text evidence="11">Can bind about 5 Ca(2+) ions per subunit.</text>
</comment>
<feature type="binding site" evidence="11">
    <location>
        <position position="158"/>
    </location>
    <ligand>
        <name>Zn(2+)</name>
        <dbReference type="ChEBI" id="CHEBI:29105"/>
        <label>1</label>
    </ligand>
</feature>
<dbReference type="GO" id="GO:0031012">
    <property type="term" value="C:extracellular matrix"/>
    <property type="evidence" value="ECO:0007669"/>
    <property type="project" value="InterPro"/>
</dbReference>
<keyword evidence="6 10" id="KW-0862">Zinc</keyword>
<evidence type="ECO:0000256" key="5">
    <source>
        <dbReference type="ARBA" id="ARBA00022801"/>
    </source>
</evidence>
<keyword evidence="7 11" id="KW-0106">Calcium</keyword>
<dbReference type="PRINTS" id="PR00138">
    <property type="entry name" value="MATRIXIN"/>
</dbReference>
<dbReference type="PIRSF" id="PIRSF001191">
    <property type="entry name" value="Peptidase_M10A_matrix"/>
    <property type="match status" value="1"/>
</dbReference>
<dbReference type="Pfam" id="PF00413">
    <property type="entry name" value="Peptidase_M10"/>
    <property type="match status" value="1"/>
</dbReference>
<evidence type="ECO:0000256" key="7">
    <source>
        <dbReference type="ARBA" id="ARBA00022837"/>
    </source>
</evidence>
<evidence type="ECO:0000256" key="13">
    <source>
        <dbReference type="PROSITE-ProRule" id="PRU01011"/>
    </source>
</evidence>
<dbReference type="InterPro" id="IPR001818">
    <property type="entry name" value="Pept_M10_metallopeptidase"/>
</dbReference>
<feature type="binding site" evidence="11">
    <location>
        <position position="146"/>
    </location>
    <ligand>
        <name>Ca(2+)</name>
        <dbReference type="ChEBI" id="CHEBI:29108"/>
        <label>2</label>
    </ligand>
</feature>
<dbReference type="InterPro" id="IPR006026">
    <property type="entry name" value="Peptidase_Metallo"/>
</dbReference>
<gene>
    <name evidence="16" type="ORF">DGYR_LOCUS3163</name>
</gene>
<dbReference type="SMART" id="SM00235">
    <property type="entry name" value="ZnMc"/>
    <property type="match status" value="1"/>
</dbReference>
<dbReference type="OrthoDB" id="406838at2759"/>
<feature type="binding site" evidence="11">
    <location>
        <position position="179"/>
    </location>
    <ligand>
        <name>Ca(2+)</name>
        <dbReference type="ChEBI" id="CHEBI:29108"/>
        <label>2</label>
    </ligand>
</feature>
<feature type="binding site" evidence="11">
    <location>
        <position position="183"/>
    </location>
    <ligand>
        <name>Ca(2+)</name>
        <dbReference type="ChEBI" id="CHEBI:29108"/>
        <label>3</label>
    </ligand>
</feature>
<evidence type="ECO:0000259" key="15">
    <source>
        <dbReference type="SMART" id="SM00235"/>
    </source>
</evidence>
<feature type="binding site" description="in inhibited form" evidence="11">
    <location>
        <position position="71"/>
    </location>
    <ligand>
        <name>Zn(2+)</name>
        <dbReference type="ChEBI" id="CHEBI:29105"/>
        <label>2</label>
        <note>catalytic</note>
    </ligand>
</feature>
<dbReference type="InterPro" id="IPR036365">
    <property type="entry name" value="PGBD-like_sf"/>
</dbReference>
<name>A0A7I8VDS6_9ANNE</name>
<evidence type="ECO:0000256" key="1">
    <source>
        <dbReference type="ARBA" id="ARBA00010370"/>
    </source>
</evidence>
<feature type="binding site" evidence="11">
    <location>
        <position position="186"/>
    </location>
    <ligand>
        <name>Ca(2+)</name>
        <dbReference type="ChEBI" id="CHEBI:29108"/>
        <label>3</label>
    </ligand>
</feature>
<feature type="binding site" evidence="11">
    <location>
        <position position="163"/>
    </location>
    <ligand>
        <name>Ca(2+)</name>
        <dbReference type="ChEBI" id="CHEBI:29108"/>
        <label>3</label>
    </ligand>
</feature>
<feature type="binding site" evidence="11">
    <location>
        <position position="315"/>
    </location>
    <ligand>
        <name>Ca(2+)</name>
        <dbReference type="ChEBI" id="CHEBI:29108"/>
        <label>5</label>
    </ligand>
</feature>
<feature type="domain" description="Peptidase metallopeptidase" evidence="15">
    <location>
        <begin position="92"/>
        <end position="249"/>
    </location>
</feature>
<keyword evidence="5" id="KW-0378">Hydrolase</keyword>
<feature type="binding site" evidence="11">
    <location>
        <position position="184"/>
    </location>
    <ligand>
        <name>Ca(2+)</name>
        <dbReference type="ChEBI" id="CHEBI:29108"/>
        <label>1</label>
    </ligand>
</feature>
<dbReference type="Gene3D" id="3.40.390.10">
    <property type="entry name" value="Collagenase (Catalytic Domain)"/>
    <property type="match status" value="1"/>
</dbReference>
<feature type="transmembrane region" description="Helical" evidence="14">
    <location>
        <begin position="487"/>
        <end position="509"/>
    </location>
</feature>
<evidence type="ECO:0000256" key="14">
    <source>
        <dbReference type="SAM" id="Phobius"/>
    </source>
</evidence>
<feature type="repeat" description="Hemopexin" evidence="13">
    <location>
        <begin position="417"/>
        <end position="471"/>
    </location>
</feature>
<dbReference type="EMBL" id="CAJFCJ010000005">
    <property type="protein sequence ID" value="CAD5114304.1"/>
    <property type="molecule type" value="Genomic_DNA"/>
</dbReference>
<keyword evidence="8" id="KW-0482">Metalloprotease</keyword>
<evidence type="ECO:0000313" key="16">
    <source>
        <dbReference type="EMBL" id="CAD5114304.1"/>
    </source>
</evidence>
<feature type="binding site" evidence="11">
    <location>
        <position position="181"/>
    </location>
    <ligand>
        <name>Zn(2+)</name>
        <dbReference type="ChEBI" id="CHEBI:29105"/>
        <label>1</label>
    </ligand>
</feature>
<dbReference type="Proteomes" id="UP000549394">
    <property type="component" value="Unassembled WGS sequence"/>
</dbReference>
<feature type="binding site" evidence="11">
    <location>
        <position position="222"/>
    </location>
    <ligand>
        <name>Zn(2+)</name>
        <dbReference type="ChEBI" id="CHEBI:29105"/>
        <label>2</label>
        <note>catalytic</note>
    </ligand>
</feature>
<dbReference type="PANTHER" id="PTHR10201">
    <property type="entry name" value="MATRIX METALLOPROTEINASE"/>
    <property type="match status" value="1"/>
</dbReference>
<keyword evidence="2" id="KW-0645">Protease</keyword>
<dbReference type="CDD" id="cd04278">
    <property type="entry name" value="ZnMc_MMP"/>
    <property type="match status" value="1"/>
</dbReference>
<keyword evidence="4" id="KW-0732">Signal</keyword>
<evidence type="ECO:0000256" key="12">
    <source>
        <dbReference type="PIRSR" id="PIRSR621190-4"/>
    </source>
</evidence>
<dbReference type="SUPFAM" id="SSF50923">
    <property type="entry name" value="Hemopexin-like domain"/>
    <property type="match status" value="1"/>
</dbReference>
<evidence type="ECO:0000256" key="11">
    <source>
        <dbReference type="PIRSR" id="PIRSR621190-2"/>
    </source>
</evidence>
<dbReference type="InterPro" id="IPR018487">
    <property type="entry name" value="Hemopexin-like_repeat"/>
</dbReference>
<keyword evidence="14" id="KW-1133">Transmembrane helix</keyword>
<dbReference type="InterPro" id="IPR002477">
    <property type="entry name" value="Peptidoglycan-bd-like"/>
</dbReference>
<feature type="binding site" evidence="11">
    <location>
        <position position="156"/>
    </location>
    <ligand>
        <name>Zn(2+)</name>
        <dbReference type="ChEBI" id="CHEBI:29105"/>
        <label>1</label>
    </ligand>
</feature>
<dbReference type="InterPro" id="IPR033739">
    <property type="entry name" value="M10A_MMP"/>
</dbReference>
<dbReference type="Gene3D" id="2.110.10.10">
    <property type="entry name" value="Hemopexin-like domain"/>
    <property type="match status" value="1"/>
</dbReference>
<comment type="caution">
    <text evidence="16">The sequence shown here is derived from an EMBL/GenBank/DDBJ whole genome shotgun (WGS) entry which is preliminary data.</text>
</comment>
<evidence type="ECO:0000256" key="9">
    <source>
        <dbReference type="PIRSR" id="PIRSR001191-1"/>
    </source>
</evidence>
<dbReference type="GO" id="GO:0004222">
    <property type="term" value="F:metalloendopeptidase activity"/>
    <property type="evidence" value="ECO:0007669"/>
    <property type="project" value="InterPro"/>
</dbReference>
<feature type="binding site" evidence="10">
    <location>
        <position position="204"/>
    </location>
    <ligand>
        <name>Zn(2+)</name>
        <dbReference type="ChEBI" id="CHEBI:29105"/>
        <label>2</label>
        <note>catalytic</note>
    </ligand>
</feature>
<dbReference type="SUPFAM" id="SSF55486">
    <property type="entry name" value="Metalloproteases ('zincins'), catalytic domain"/>
    <property type="match status" value="1"/>
</dbReference>
<dbReference type="FunFam" id="3.40.390.10:FF:000091">
    <property type="entry name" value="Matrix metalloproteinase-16-like Protein"/>
    <property type="match status" value="1"/>
</dbReference>
<comment type="similarity">
    <text evidence="1">Belongs to the peptidase M10A family.</text>
</comment>
<accession>A0A7I8VDS6</accession>
<dbReference type="InterPro" id="IPR036375">
    <property type="entry name" value="Hemopexin-like_dom_sf"/>
</dbReference>
<dbReference type="AlphaFoldDB" id="A0A7I8VDS6"/>
<feature type="modified residue" description="Phosphotyrosine; by PKDCC" evidence="12">
    <location>
        <position position="357"/>
    </location>
</feature>
<feature type="binding site" evidence="11">
    <location>
        <position position="171"/>
    </location>
    <ligand>
        <name>Zn(2+)</name>
        <dbReference type="ChEBI" id="CHEBI:29105"/>
        <label>1</label>
    </ligand>
</feature>
<organism evidence="16 17">
    <name type="scientific">Dimorphilus gyrociliatus</name>
    <dbReference type="NCBI Taxonomy" id="2664684"/>
    <lineage>
        <taxon>Eukaryota</taxon>
        <taxon>Metazoa</taxon>
        <taxon>Spiralia</taxon>
        <taxon>Lophotrochozoa</taxon>
        <taxon>Annelida</taxon>
        <taxon>Polychaeta</taxon>
        <taxon>Polychaeta incertae sedis</taxon>
        <taxon>Dinophilidae</taxon>
        <taxon>Dimorphilus</taxon>
    </lineage>
</organism>
<dbReference type="SUPFAM" id="SSF47090">
    <property type="entry name" value="PGBD-like"/>
    <property type="match status" value="1"/>
</dbReference>
<sequence length="512" mass="59788">MLQSEEEVKEFLKYYNYLKEKNTNSPDVHDIILSEHDSYQEALKLFQRRFNLRETGNLNPETLEAINSPRCGFPDYKDTPLSSKKPNSFTLNDEKWNQPKLSYKVVKYSNKIDKTLIDYNLDKAFQMWGERISLVFEHCKDCDKIDIEIKFVNRSHGDQNPFDGPGKVLAHAFSPENGDVHFDDEEEWTFTGIEGVNFFQAALHEIGHSLGLLHSENNAAVMAPKYSGYIKDYTLHDDDIKGIQALYPRDSKPGDLDPNICDENFLISATTSTHDGHRFFFSGKWVVIIFNNASIKIEKIKYIFKGFEGDRVDAAVYFNEKQYPYNQRTRLMVLFSKNKVHKFERDLGFDFYEASNYPKKTSQDFSIVTNRAGVEEFDAVMAINKTLLFFRDSYFWEVSDEQVSGRKHIKDVWKGVPYPISSALNYEYKGNYYFYFFKKHSYVRFNTKTGSVHKDNANPYPRNSQKLWFSCEKVVTLEEKANTASCIFTYSVGHFYSLLAVFYLFYSFIMPR</sequence>
<dbReference type="GO" id="GO:0030198">
    <property type="term" value="P:extracellular matrix organization"/>
    <property type="evidence" value="ECO:0007669"/>
    <property type="project" value="TreeGrafter"/>
</dbReference>
<evidence type="ECO:0000256" key="10">
    <source>
        <dbReference type="PIRSR" id="PIRSR001191-2"/>
    </source>
</evidence>
<dbReference type="InterPro" id="IPR024079">
    <property type="entry name" value="MetalloPept_cat_dom_sf"/>
</dbReference>
<evidence type="ECO:0000256" key="8">
    <source>
        <dbReference type="ARBA" id="ARBA00023049"/>
    </source>
</evidence>